<dbReference type="GO" id="GO:0005789">
    <property type="term" value="C:endoplasmic reticulum membrane"/>
    <property type="evidence" value="ECO:0007669"/>
    <property type="project" value="UniProtKB-SubCell"/>
</dbReference>
<keyword evidence="7" id="KW-0812">Transmembrane</keyword>
<dbReference type="Gramene" id="TRITD5Av1G196770.5">
    <property type="protein sequence ID" value="TRITD5Av1G196770.5"/>
    <property type="gene ID" value="TRITD5Av1G196770"/>
</dbReference>
<keyword evidence="8" id="KW-0256">Endoplasmic reticulum</keyword>
<reference evidence="13 14" key="1">
    <citation type="submission" date="2017-09" db="EMBL/GenBank/DDBJ databases">
        <authorList>
            <consortium name="International Durum Wheat Genome Sequencing Consortium (IDWGSC)"/>
            <person name="Milanesi L."/>
        </authorList>
    </citation>
    <scope>NUCLEOTIDE SEQUENCE [LARGE SCALE GENOMIC DNA]</scope>
    <source>
        <strain evidence="14">cv. Svevo</strain>
    </source>
</reference>
<evidence type="ECO:0000313" key="14">
    <source>
        <dbReference type="Proteomes" id="UP000324705"/>
    </source>
</evidence>
<dbReference type="Proteomes" id="UP000324705">
    <property type="component" value="Chromosome 5A"/>
</dbReference>
<evidence type="ECO:0000256" key="12">
    <source>
        <dbReference type="SAM" id="SignalP"/>
    </source>
</evidence>
<sequence>MPNYQAARAAKSAMATVRWRVLAASAALRLALVAYGEWQDAHLEVRYTDVDYLVFSDAAASVAAGGSPFARATYRYSPLLAFLLLPNSLLHPAWGKLLFSAADLLVGLFIDTILELRGVQAKTRIWCVVAWLFNPFTSTIGTRGNCEPIVCAAMLWILICLMKGVEYCKQHSGMG</sequence>
<keyword evidence="4" id="KW-0337">GPI-anchor biosynthesis</keyword>
<evidence type="ECO:0000256" key="1">
    <source>
        <dbReference type="ARBA" id="ARBA00004477"/>
    </source>
</evidence>
<organism evidence="13 14">
    <name type="scientific">Triticum turgidum subsp. durum</name>
    <name type="common">Durum wheat</name>
    <name type="synonym">Triticum durum</name>
    <dbReference type="NCBI Taxonomy" id="4567"/>
    <lineage>
        <taxon>Eukaryota</taxon>
        <taxon>Viridiplantae</taxon>
        <taxon>Streptophyta</taxon>
        <taxon>Embryophyta</taxon>
        <taxon>Tracheophyta</taxon>
        <taxon>Spermatophyta</taxon>
        <taxon>Magnoliopsida</taxon>
        <taxon>Liliopsida</taxon>
        <taxon>Poales</taxon>
        <taxon>Poaceae</taxon>
        <taxon>BOP clade</taxon>
        <taxon>Pooideae</taxon>
        <taxon>Triticodae</taxon>
        <taxon>Triticeae</taxon>
        <taxon>Triticinae</taxon>
        <taxon>Triticum</taxon>
    </lineage>
</organism>
<keyword evidence="12" id="KW-0732">Signal</keyword>
<name>A0A9R0TWB1_TRITD</name>
<feature type="signal peptide" evidence="12">
    <location>
        <begin position="1"/>
        <end position="36"/>
    </location>
</feature>
<keyword evidence="10" id="KW-0472">Membrane</keyword>
<evidence type="ECO:0000256" key="4">
    <source>
        <dbReference type="ARBA" id="ARBA00022502"/>
    </source>
</evidence>
<keyword evidence="5" id="KW-0328">Glycosyltransferase</keyword>
<feature type="chain" id="PRO_5040259873" description="GPI mannosyltransferase I" evidence="12">
    <location>
        <begin position="37"/>
        <end position="175"/>
    </location>
</feature>
<evidence type="ECO:0000256" key="6">
    <source>
        <dbReference type="ARBA" id="ARBA00022679"/>
    </source>
</evidence>
<dbReference type="GO" id="GO:0051751">
    <property type="term" value="F:alpha-1,4-mannosyltransferase activity"/>
    <property type="evidence" value="ECO:0007669"/>
    <property type="project" value="InterPro"/>
</dbReference>
<comment type="pathway">
    <text evidence="2">Glycolipid biosynthesis; glycosylphosphatidylinositol-anchor biosynthesis.</text>
</comment>
<evidence type="ECO:0000256" key="11">
    <source>
        <dbReference type="ARBA" id="ARBA00032997"/>
    </source>
</evidence>
<dbReference type="EMBL" id="LT934119">
    <property type="protein sequence ID" value="VAI21284.1"/>
    <property type="molecule type" value="Genomic_DNA"/>
</dbReference>
<comment type="subcellular location">
    <subcellularLocation>
        <location evidence="1">Endoplasmic reticulum membrane</location>
        <topology evidence="1">Multi-pass membrane protein</topology>
    </subcellularLocation>
</comment>
<keyword evidence="6" id="KW-0808">Transferase</keyword>
<evidence type="ECO:0000256" key="10">
    <source>
        <dbReference type="ARBA" id="ARBA00023136"/>
    </source>
</evidence>
<comment type="similarity">
    <text evidence="3">Belongs to the PIGM family.</text>
</comment>
<dbReference type="PANTHER" id="PTHR12886">
    <property type="entry name" value="PIG-M MANNOSYLTRANSFERASE"/>
    <property type="match status" value="1"/>
</dbReference>
<protein>
    <recommendedName>
        <fullName evidence="11">GPI mannosyltransferase I</fullName>
    </recommendedName>
</protein>
<proteinExistence type="inferred from homology"/>
<dbReference type="InterPro" id="IPR007704">
    <property type="entry name" value="PIG-M"/>
</dbReference>
<dbReference type="GO" id="GO:0006506">
    <property type="term" value="P:GPI anchor biosynthetic process"/>
    <property type="evidence" value="ECO:0007669"/>
    <property type="project" value="UniProtKB-KW"/>
</dbReference>
<evidence type="ECO:0000256" key="8">
    <source>
        <dbReference type="ARBA" id="ARBA00022824"/>
    </source>
</evidence>
<dbReference type="GO" id="GO:0004376">
    <property type="term" value="F:GPI mannosyltransferase activity"/>
    <property type="evidence" value="ECO:0007669"/>
    <property type="project" value="InterPro"/>
</dbReference>
<evidence type="ECO:0000256" key="9">
    <source>
        <dbReference type="ARBA" id="ARBA00022989"/>
    </source>
</evidence>
<dbReference type="PANTHER" id="PTHR12886:SF0">
    <property type="entry name" value="GPI MANNOSYLTRANSFERASE 1"/>
    <property type="match status" value="1"/>
</dbReference>
<keyword evidence="9" id="KW-1133">Transmembrane helix</keyword>
<dbReference type="AlphaFoldDB" id="A0A9R0TWB1"/>
<keyword evidence="14" id="KW-1185">Reference proteome</keyword>
<evidence type="ECO:0000256" key="5">
    <source>
        <dbReference type="ARBA" id="ARBA00022676"/>
    </source>
</evidence>
<evidence type="ECO:0000256" key="7">
    <source>
        <dbReference type="ARBA" id="ARBA00022692"/>
    </source>
</evidence>
<dbReference type="GO" id="GO:1990529">
    <property type="term" value="C:glycosylphosphatidylinositol-mannosyltransferase I complex"/>
    <property type="evidence" value="ECO:0007669"/>
    <property type="project" value="TreeGrafter"/>
</dbReference>
<evidence type="ECO:0000313" key="13">
    <source>
        <dbReference type="EMBL" id="VAI21284.1"/>
    </source>
</evidence>
<evidence type="ECO:0000256" key="2">
    <source>
        <dbReference type="ARBA" id="ARBA00004687"/>
    </source>
</evidence>
<accession>A0A9R0TWB1</accession>
<evidence type="ECO:0000256" key="3">
    <source>
        <dbReference type="ARBA" id="ARBA00011071"/>
    </source>
</evidence>
<gene>
    <name evidence="13" type="ORF">TRITD_5Av1G196770</name>
</gene>